<evidence type="ECO:0000313" key="2">
    <source>
        <dbReference type="EMBL" id="OJZ81106.1"/>
    </source>
</evidence>
<gene>
    <name evidence="2" type="ORF">ASPFODRAFT_704465</name>
</gene>
<dbReference type="EMBL" id="KV878252">
    <property type="protein sequence ID" value="OJZ81106.1"/>
    <property type="molecule type" value="Genomic_DNA"/>
</dbReference>
<evidence type="ECO:0000313" key="3">
    <source>
        <dbReference type="Proteomes" id="UP000184063"/>
    </source>
</evidence>
<organism evidence="2 3">
    <name type="scientific">Aspergillus luchuensis (strain CBS 106.47)</name>
    <dbReference type="NCBI Taxonomy" id="1137211"/>
    <lineage>
        <taxon>Eukaryota</taxon>
        <taxon>Fungi</taxon>
        <taxon>Dikarya</taxon>
        <taxon>Ascomycota</taxon>
        <taxon>Pezizomycotina</taxon>
        <taxon>Eurotiomycetes</taxon>
        <taxon>Eurotiomycetidae</taxon>
        <taxon>Eurotiales</taxon>
        <taxon>Aspergillaceae</taxon>
        <taxon>Aspergillus</taxon>
        <taxon>Aspergillus subgen. Circumdati</taxon>
    </lineage>
</organism>
<feature type="region of interest" description="Disordered" evidence="1">
    <location>
        <begin position="29"/>
        <end position="53"/>
    </location>
</feature>
<accession>A0A1M3T2Z2</accession>
<evidence type="ECO:0000256" key="1">
    <source>
        <dbReference type="SAM" id="MobiDB-lite"/>
    </source>
</evidence>
<dbReference type="VEuPathDB" id="FungiDB:ASPFODRAFT_704465"/>
<reference evidence="3" key="1">
    <citation type="journal article" date="2017" name="Genome Biol.">
        <title>Comparative genomics reveals high biological diversity and specific adaptations in the industrially and medically important fungal genus Aspergillus.</title>
        <authorList>
            <person name="de Vries R.P."/>
            <person name="Riley R."/>
            <person name="Wiebenga A."/>
            <person name="Aguilar-Osorio G."/>
            <person name="Amillis S."/>
            <person name="Uchima C.A."/>
            <person name="Anderluh G."/>
            <person name="Asadollahi M."/>
            <person name="Askin M."/>
            <person name="Barry K."/>
            <person name="Battaglia E."/>
            <person name="Bayram O."/>
            <person name="Benocci T."/>
            <person name="Braus-Stromeyer S.A."/>
            <person name="Caldana C."/>
            <person name="Canovas D."/>
            <person name="Cerqueira G.C."/>
            <person name="Chen F."/>
            <person name="Chen W."/>
            <person name="Choi C."/>
            <person name="Clum A."/>
            <person name="Dos Santos R.A."/>
            <person name="Damasio A.R."/>
            <person name="Diallinas G."/>
            <person name="Emri T."/>
            <person name="Fekete E."/>
            <person name="Flipphi M."/>
            <person name="Freyberg S."/>
            <person name="Gallo A."/>
            <person name="Gournas C."/>
            <person name="Habgood R."/>
            <person name="Hainaut M."/>
            <person name="Harispe M.L."/>
            <person name="Henrissat B."/>
            <person name="Hilden K.S."/>
            <person name="Hope R."/>
            <person name="Hossain A."/>
            <person name="Karabika E."/>
            <person name="Karaffa L."/>
            <person name="Karanyi Z."/>
            <person name="Krasevec N."/>
            <person name="Kuo A."/>
            <person name="Kusch H."/>
            <person name="LaButti K."/>
            <person name="Lagendijk E.L."/>
            <person name="Lapidus A."/>
            <person name="Levasseur A."/>
            <person name="Lindquist E."/>
            <person name="Lipzen A."/>
            <person name="Logrieco A.F."/>
            <person name="MacCabe A."/>
            <person name="Maekelae M.R."/>
            <person name="Malavazi I."/>
            <person name="Melin P."/>
            <person name="Meyer V."/>
            <person name="Mielnichuk N."/>
            <person name="Miskei M."/>
            <person name="Molnar A.P."/>
            <person name="Mule G."/>
            <person name="Ngan C.Y."/>
            <person name="Orejas M."/>
            <person name="Orosz E."/>
            <person name="Ouedraogo J.P."/>
            <person name="Overkamp K.M."/>
            <person name="Park H.-S."/>
            <person name="Perrone G."/>
            <person name="Piumi F."/>
            <person name="Punt P.J."/>
            <person name="Ram A.F."/>
            <person name="Ramon A."/>
            <person name="Rauscher S."/>
            <person name="Record E."/>
            <person name="Riano-Pachon D.M."/>
            <person name="Robert V."/>
            <person name="Roehrig J."/>
            <person name="Ruller R."/>
            <person name="Salamov A."/>
            <person name="Salih N.S."/>
            <person name="Samson R.A."/>
            <person name="Sandor E."/>
            <person name="Sanguinetti M."/>
            <person name="Schuetze T."/>
            <person name="Sepcic K."/>
            <person name="Shelest E."/>
            <person name="Sherlock G."/>
            <person name="Sophianopoulou V."/>
            <person name="Squina F.M."/>
            <person name="Sun H."/>
            <person name="Susca A."/>
            <person name="Todd R.B."/>
            <person name="Tsang A."/>
            <person name="Unkles S.E."/>
            <person name="van de Wiele N."/>
            <person name="van Rossen-Uffink D."/>
            <person name="Oliveira J.V."/>
            <person name="Vesth T.C."/>
            <person name="Visser J."/>
            <person name="Yu J.-H."/>
            <person name="Zhou M."/>
            <person name="Andersen M.R."/>
            <person name="Archer D.B."/>
            <person name="Baker S.E."/>
            <person name="Benoit I."/>
            <person name="Brakhage A.A."/>
            <person name="Braus G.H."/>
            <person name="Fischer R."/>
            <person name="Frisvad J.C."/>
            <person name="Goldman G.H."/>
            <person name="Houbraken J."/>
            <person name="Oakley B."/>
            <person name="Pocsi I."/>
            <person name="Scazzocchio C."/>
            <person name="Seiboth B."/>
            <person name="vanKuyk P.A."/>
            <person name="Wortman J."/>
            <person name="Dyer P.S."/>
            <person name="Grigoriev I.V."/>
        </authorList>
    </citation>
    <scope>NUCLEOTIDE SEQUENCE [LARGE SCALE GENOMIC DNA]</scope>
    <source>
        <strain evidence="3">CBS 106.47</strain>
    </source>
</reference>
<dbReference type="AlphaFoldDB" id="A0A1M3T2Z2"/>
<name>A0A1M3T2Z2_ASPLC</name>
<dbReference type="Proteomes" id="UP000184063">
    <property type="component" value="Unassembled WGS sequence"/>
</dbReference>
<sequence>MQVFNLPNSGVPDVVSLRALSHRSPIPPGISRCEPLAPRKPTGPHEHPFAGWSHHHRSHVPLVDPKLASVC</sequence>
<proteinExistence type="predicted"/>
<protein>
    <submittedName>
        <fullName evidence="2">Uncharacterized protein</fullName>
    </submittedName>
</protein>